<evidence type="ECO:0000256" key="5">
    <source>
        <dbReference type="ARBA" id="ARBA00023163"/>
    </source>
</evidence>
<evidence type="ECO:0000259" key="6">
    <source>
        <dbReference type="PROSITE" id="PS50995"/>
    </source>
</evidence>
<comment type="caution">
    <text evidence="7">The sequence shown here is derived from an EMBL/GenBank/DDBJ whole genome shotgun (WGS) entry which is preliminary data.</text>
</comment>
<dbReference type="InterPro" id="IPR055166">
    <property type="entry name" value="Transc_reg_Sar_Rot_HTH"/>
</dbReference>
<evidence type="ECO:0000256" key="1">
    <source>
        <dbReference type="ARBA" id="ARBA00004496"/>
    </source>
</evidence>
<keyword evidence="2" id="KW-0963">Cytoplasm</keyword>
<evidence type="ECO:0000256" key="3">
    <source>
        <dbReference type="ARBA" id="ARBA00023015"/>
    </source>
</evidence>
<gene>
    <name evidence="7" type="ORF">FHS09_003193</name>
</gene>
<dbReference type="FunFam" id="1.10.10.10:FF:000163">
    <property type="entry name" value="MarR family transcriptional regulator"/>
    <property type="match status" value="1"/>
</dbReference>
<dbReference type="InterPro" id="IPR036388">
    <property type="entry name" value="WH-like_DNA-bd_sf"/>
</dbReference>
<evidence type="ECO:0000256" key="4">
    <source>
        <dbReference type="ARBA" id="ARBA00023125"/>
    </source>
</evidence>
<dbReference type="Proteomes" id="UP000535937">
    <property type="component" value="Unassembled WGS sequence"/>
</dbReference>
<dbReference type="SUPFAM" id="SSF46785">
    <property type="entry name" value="Winged helix' DNA-binding domain"/>
    <property type="match status" value="1"/>
</dbReference>
<proteinExistence type="predicted"/>
<dbReference type="GO" id="GO:0003700">
    <property type="term" value="F:DNA-binding transcription factor activity"/>
    <property type="evidence" value="ECO:0007669"/>
    <property type="project" value="InterPro"/>
</dbReference>
<dbReference type="InterPro" id="IPR000835">
    <property type="entry name" value="HTH_MarR-typ"/>
</dbReference>
<dbReference type="GO" id="GO:0003677">
    <property type="term" value="F:DNA binding"/>
    <property type="evidence" value="ECO:0007669"/>
    <property type="project" value="UniProtKB-KW"/>
</dbReference>
<dbReference type="InterPro" id="IPR036390">
    <property type="entry name" value="WH_DNA-bd_sf"/>
</dbReference>
<dbReference type="Gene3D" id="1.10.10.10">
    <property type="entry name" value="Winged helix-like DNA-binding domain superfamily/Winged helix DNA-binding domain"/>
    <property type="match status" value="1"/>
</dbReference>
<dbReference type="PROSITE" id="PS50995">
    <property type="entry name" value="HTH_MARR_2"/>
    <property type="match status" value="1"/>
</dbReference>
<dbReference type="GO" id="GO:0006950">
    <property type="term" value="P:response to stress"/>
    <property type="evidence" value="ECO:0007669"/>
    <property type="project" value="TreeGrafter"/>
</dbReference>
<organism evidence="7 8">
    <name type="scientific">Microbulbifer rhizosphaerae</name>
    <dbReference type="NCBI Taxonomy" id="1562603"/>
    <lineage>
        <taxon>Bacteria</taxon>
        <taxon>Pseudomonadati</taxon>
        <taxon>Pseudomonadota</taxon>
        <taxon>Gammaproteobacteria</taxon>
        <taxon>Cellvibrionales</taxon>
        <taxon>Microbulbiferaceae</taxon>
        <taxon>Microbulbifer</taxon>
    </lineage>
</organism>
<dbReference type="AlphaFoldDB" id="A0A7W4WEU1"/>
<name>A0A7W4WEU1_9GAMM</name>
<dbReference type="SMART" id="SM00347">
    <property type="entry name" value="HTH_MARR"/>
    <property type="match status" value="1"/>
</dbReference>
<dbReference type="InterPro" id="IPR039422">
    <property type="entry name" value="MarR/SlyA-like"/>
</dbReference>
<feature type="domain" description="HTH marR-type" evidence="6">
    <location>
        <begin position="13"/>
        <end position="150"/>
    </location>
</feature>
<keyword evidence="5" id="KW-0804">Transcription</keyword>
<dbReference type="PRINTS" id="PR00598">
    <property type="entry name" value="HTHMARR"/>
</dbReference>
<protein>
    <submittedName>
        <fullName evidence="7">DNA-binding MarR family transcriptional regulator</fullName>
    </submittedName>
</protein>
<evidence type="ECO:0000313" key="8">
    <source>
        <dbReference type="Proteomes" id="UP000535937"/>
    </source>
</evidence>
<keyword evidence="4 7" id="KW-0238">DNA-binding</keyword>
<evidence type="ECO:0000313" key="7">
    <source>
        <dbReference type="EMBL" id="MBB3062348.1"/>
    </source>
</evidence>
<dbReference type="GO" id="GO:0005737">
    <property type="term" value="C:cytoplasm"/>
    <property type="evidence" value="ECO:0007669"/>
    <property type="project" value="UniProtKB-SubCell"/>
</dbReference>
<dbReference type="PANTHER" id="PTHR33164">
    <property type="entry name" value="TRANSCRIPTIONAL REGULATOR, MARR FAMILY"/>
    <property type="match status" value="1"/>
</dbReference>
<accession>A0A7W4WEU1</accession>
<dbReference type="EMBL" id="JACHWZ010000015">
    <property type="protein sequence ID" value="MBB3062348.1"/>
    <property type="molecule type" value="Genomic_DNA"/>
</dbReference>
<keyword evidence="8" id="KW-1185">Reference proteome</keyword>
<comment type="subcellular location">
    <subcellularLocation>
        <location evidence="1">Cytoplasm</location>
    </subcellularLocation>
</comment>
<evidence type="ECO:0000256" key="2">
    <source>
        <dbReference type="ARBA" id="ARBA00022490"/>
    </source>
</evidence>
<sequence length="156" mass="17460">MSLCEDSGPLALNRQLCFALYAASRAVTRAYQPMLQDLGITYPQYLVLLVLWERDTEEGGDAGTSVGALGERLMLDSGTLTPLLKRMEQRGLLERRRASRDERVTLVSITDAGRALEPRARAWVEQQLDASAVSRQEVEQLHRQLWQFLEKLGGSG</sequence>
<reference evidence="7 8" key="1">
    <citation type="submission" date="2020-08" db="EMBL/GenBank/DDBJ databases">
        <title>Genomic Encyclopedia of Type Strains, Phase III (KMG-III): the genomes of soil and plant-associated and newly described type strains.</title>
        <authorList>
            <person name="Whitman W."/>
        </authorList>
    </citation>
    <scope>NUCLEOTIDE SEQUENCE [LARGE SCALE GENOMIC DNA]</scope>
    <source>
        <strain evidence="7 8">CECT 8799</strain>
    </source>
</reference>
<dbReference type="Pfam" id="PF22381">
    <property type="entry name" value="Staph_reg_Sar_Rot"/>
    <property type="match status" value="1"/>
</dbReference>
<dbReference type="RefSeq" id="WP_183461578.1">
    <property type="nucleotide sequence ID" value="NZ_JACHWZ010000015.1"/>
</dbReference>
<keyword evidence="3" id="KW-0805">Transcription regulation</keyword>
<dbReference type="PANTHER" id="PTHR33164:SF5">
    <property type="entry name" value="ORGANIC HYDROPEROXIDE RESISTANCE TRANSCRIPTIONAL REGULATOR"/>
    <property type="match status" value="1"/>
</dbReference>